<feature type="domain" description="PIN" evidence="9">
    <location>
        <begin position="2"/>
        <end position="130"/>
    </location>
</feature>
<gene>
    <name evidence="8" type="primary">vapC</name>
    <name evidence="10" type="ORF">SAMN05443575_0367</name>
</gene>
<keyword evidence="4 8" id="KW-0479">Metal-binding</keyword>
<dbReference type="EC" id="3.1.-.-" evidence="8"/>
<proteinExistence type="inferred from homology"/>
<dbReference type="SUPFAM" id="SSF88723">
    <property type="entry name" value="PIN domain-like"/>
    <property type="match status" value="1"/>
</dbReference>
<evidence type="ECO:0000256" key="2">
    <source>
        <dbReference type="ARBA" id="ARBA00022649"/>
    </source>
</evidence>
<comment type="cofactor">
    <cofactor evidence="1 8">
        <name>Mg(2+)</name>
        <dbReference type="ChEBI" id="CHEBI:18420"/>
    </cofactor>
</comment>
<dbReference type="Gene3D" id="3.40.50.1010">
    <property type="entry name" value="5'-nuclease"/>
    <property type="match status" value="1"/>
</dbReference>
<evidence type="ECO:0000313" key="10">
    <source>
        <dbReference type="EMBL" id="SHF58658.1"/>
    </source>
</evidence>
<evidence type="ECO:0000256" key="6">
    <source>
        <dbReference type="ARBA" id="ARBA00022842"/>
    </source>
</evidence>
<evidence type="ECO:0000256" key="7">
    <source>
        <dbReference type="ARBA" id="ARBA00038093"/>
    </source>
</evidence>
<feature type="binding site" evidence="8">
    <location>
        <position position="104"/>
    </location>
    <ligand>
        <name>Mg(2+)</name>
        <dbReference type="ChEBI" id="CHEBI:18420"/>
    </ligand>
</feature>
<dbReference type="GO" id="GO:0016787">
    <property type="term" value="F:hydrolase activity"/>
    <property type="evidence" value="ECO:0007669"/>
    <property type="project" value="UniProtKB-KW"/>
</dbReference>
<dbReference type="OrthoDB" id="9804823at2"/>
<dbReference type="GO" id="GO:0004540">
    <property type="term" value="F:RNA nuclease activity"/>
    <property type="evidence" value="ECO:0007669"/>
    <property type="project" value="InterPro"/>
</dbReference>
<dbReference type="AlphaFoldDB" id="A0A1M5CV61"/>
<evidence type="ECO:0000256" key="3">
    <source>
        <dbReference type="ARBA" id="ARBA00022722"/>
    </source>
</evidence>
<dbReference type="RefSeq" id="WP_073385175.1">
    <property type="nucleotide sequence ID" value="NZ_FQVU01000001.1"/>
</dbReference>
<evidence type="ECO:0000256" key="8">
    <source>
        <dbReference type="HAMAP-Rule" id="MF_00265"/>
    </source>
</evidence>
<dbReference type="InterPro" id="IPR029060">
    <property type="entry name" value="PIN-like_dom_sf"/>
</dbReference>
<keyword evidence="2 8" id="KW-1277">Toxin-antitoxin system</keyword>
<dbReference type="HAMAP" id="MF_00265">
    <property type="entry name" value="VapC_Nob1"/>
    <property type="match status" value="1"/>
</dbReference>
<dbReference type="CDD" id="cd18731">
    <property type="entry name" value="PIN_NgFitB-like"/>
    <property type="match status" value="1"/>
</dbReference>
<dbReference type="InterPro" id="IPR002716">
    <property type="entry name" value="PIN_dom"/>
</dbReference>
<keyword evidence="5 8" id="KW-0378">Hydrolase</keyword>
<protein>
    <recommendedName>
        <fullName evidence="8">Ribonuclease VapC</fullName>
        <shortName evidence="8">RNase VapC</shortName>
        <ecNumber evidence="8">3.1.-.-</ecNumber>
    </recommendedName>
    <alternativeName>
        <fullName evidence="8">Toxin VapC</fullName>
    </alternativeName>
</protein>
<keyword evidence="3 8" id="KW-0540">Nuclease</keyword>
<keyword evidence="11" id="KW-1185">Reference proteome</keyword>
<organism evidence="10 11">
    <name type="scientific">Jatrophihabitans endophyticus</name>
    <dbReference type="NCBI Taxonomy" id="1206085"/>
    <lineage>
        <taxon>Bacteria</taxon>
        <taxon>Bacillati</taxon>
        <taxon>Actinomycetota</taxon>
        <taxon>Actinomycetes</taxon>
        <taxon>Jatrophihabitantales</taxon>
        <taxon>Jatrophihabitantaceae</taxon>
        <taxon>Jatrophihabitans</taxon>
    </lineage>
</organism>
<reference evidence="11" key="1">
    <citation type="submission" date="2016-11" db="EMBL/GenBank/DDBJ databases">
        <authorList>
            <person name="Varghese N."/>
            <person name="Submissions S."/>
        </authorList>
    </citation>
    <scope>NUCLEOTIDE SEQUENCE [LARGE SCALE GENOMIC DNA]</scope>
    <source>
        <strain evidence="11">DSM 45627</strain>
    </source>
</reference>
<dbReference type="STRING" id="1206085.SAMN05443575_0367"/>
<dbReference type="EMBL" id="FQVU01000001">
    <property type="protein sequence ID" value="SHF58658.1"/>
    <property type="molecule type" value="Genomic_DNA"/>
</dbReference>
<keyword evidence="6 8" id="KW-0460">Magnesium</keyword>
<dbReference type="Proteomes" id="UP000186132">
    <property type="component" value="Unassembled WGS sequence"/>
</dbReference>
<accession>A0A1M5CV61</accession>
<dbReference type="PANTHER" id="PTHR33653">
    <property type="entry name" value="RIBONUCLEASE VAPC2"/>
    <property type="match status" value="1"/>
</dbReference>
<comment type="function">
    <text evidence="8">Toxic component of a toxin-antitoxin (TA) system. An RNase.</text>
</comment>
<keyword evidence="8" id="KW-0800">Toxin</keyword>
<dbReference type="GO" id="GO:0000287">
    <property type="term" value="F:magnesium ion binding"/>
    <property type="evidence" value="ECO:0007669"/>
    <property type="project" value="UniProtKB-UniRule"/>
</dbReference>
<dbReference type="InterPro" id="IPR050556">
    <property type="entry name" value="Type_II_TA_system_RNase"/>
</dbReference>
<comment type="similarity">
    <text evidence="7 8">Belongs to the PINc/VapC protein family.</text>
</comment>
<dbReference type="PANTHER" id="PTHR33653:SF1">
    <property type="entry name" value="RIBONUCLEASE VAPC2"/>
    <property type="match status" value="1"/>
</dbReference>
<name>A0A1M5CV61_9ACTN</name>
<evidence type="ECO:0000256" key="4">
    <source>
        <dbReference type="ARBA" id="ARBA00022723"/>
    </source>
</evidence>
<sequence length="143" mass="15387">MIVLDTNVVSELMQPSPDANVLAWVDARDVSDLVITSVTAAELRAGAALLPRGRRRTRIADLVDSVIGETFAGAVVAFDVNCSPHYADIVSRRRAAGRPISALDAQIAATCRLHGAGLATRNQRDFAKIDVELIDPWVAKPDR</sequence>
<evidence type="ECO:0000256" key="5">
    <source>
        <dbReference type="ARBA" id="ARBA00022801"/>
    </source>
</evidence>
<evidence type="ECO:0000259" key="9">
    <source>
        <dbReference type="Pfam" id="PF01850"/>
    </source>
</evidence>
<dbReference type="Pfam" id="PF01850">
    <property type="entry name" value="PIN"/>
    <property type="match status" value="1"/>
</dbReference>
<evidence type="ECO:0000256" key="1">
    <source>
        <dbReference type="ARBA" id="ARBA00001946"/>
    </source>
</evidence>
<dbReference type="InterPro" id="IPR022907">
    <property type="entry name" value="VapC_family"/>
</dbReference>
<dbReference type="GO" id="GO:0090729">
    <property type="term" value="F:toxin activity"/>
    <property type="evidence" value="ECO:0007669"/>
    <property type="project" value="UniProtKB-KW"/>
</dbReference>
<feature type="binding site" evidence="8">
    <location>
        <position position="5"/>
    </location>
    <ligand>
        <name>Mg(2+)</name>
        <dbReference type="ChEBI" id="CHEBI:18420"/>
    </ligand>
</feature>
<evidence type="ECO:0000313" key="11">
    <source>
        <dbReference type="Proteomes" id="UP000186132"/>
    </source>
</evidence>